<keyword evidence="4" id="KW-1185">Reference proteome</keyword>
<dbReference type="Proteomes" id="UP001566132">
    <property type="component" value="Unassembled WGS sequence"/>
</dbReference>
<accession>A0ABD1E388</accession>
<gene>
    <name evidence="3" type="ORF">ABEB36_013990</name>
</gene>
<dbReference type="EMBL" id="JBDJPC010000012">
    <property type="protein sequence ID" value="KAL1489045.1"/>
    <property type="molecule type" value="Genomic_DNA"/>
</dbReference>
<evidence type="ECO:0000313" key="4">
    <source>
        <dbReference type="Proteomes" id="UP001566132"/>
    </source>
</evidence>
<name>A0ABD1E388_HYPHA</name>
<reference evidence="3 4" key="1">
    <citation type="submission" date="2024-05" db="EMBL/GenBank/DDBJ databases">
        <title>Genetic variation in Jamaican populations of the coffee berry borer (Hypothenemus hampei).</title>
        <authorList>
            <person name="Errbii M."/>
            <person name="Myrie A."/>
        </authorList>
    </citation>
    <scope>NUCLEOTIDE SEQUENCE [LARGE SCALE GENOMIC DNA]</scope>
    <source>
        <strain evidence="3">JA-Hopewell-2020-01-JO</strain>
        <tissue evidence="3">Whole body</tissue>
    </source>
</reference>
<feature type="region of interest" description="Disordered" evidence="2">
    <location>
        <begin position="212"/>
        <end position="276"/>
    </location>
</feature>
<evidence type="ECO:0000256" key="2">
    <source>
        <dbReference type="SAM" id="MobiDB-lite"/>
    </source>
</evidence>
<organism evidence="3 4">
    <name type="scientific">Hypothenemus hampei</name>
    <name type="common">Coffee berry borer</name>
    <dbReference type="NCBI Taxonomy" id="57062"/>
    <lineage>
        <taxon>Eukaryota</taxon>
        <taxon>Metazoa</taxon>
        <taxon>Ecdysozoa</taxon>
        <taxon>Arthropoda</taxon>
        <taxon>Hexapoda</taxon>
        <taxon>Insecta</taxon>
        <taxon>Pterygota</taxon>
        <taxon>Neoptera</taxon>
        <taxon>Endopterygota</taxon>
        <taxon>Coleoptera</taxon>
        <taxon>Polyphaga</taxon>
        <taxon>Cucujiformia</taxon>
        <taxon>Curculionidae</taxon>
        <taxon>Scolytinae</taxon>
        <taxon>Hypothenemus</taxon>
    </lineage>
</organism>
<keyword evidence="1" id="KW-0175">Coiled coil</keyword>
<protein>
    <submittedName>
        <fullName evidence="3">Uncharacterized protein</fullName>
    </submittedName>
</protein>
<dbReference type="AlphaFoldDB" id="A0ABD1E388"/>
<sequence length="476" mass="54924">MNINMSHSSTSSSSLDLTCGCIEYIPMYDPRPSPPSPPPRVLKKTTAKWLSKSKSNKKGNNRIYTIKKLYKGSQRPGRVITKIVEEKLLLEPNTQHFRLMWTCSRCRMKIAIRHGIYDWSLYITWRDMLSEEIMFRRCKKCCEMTIGTLVNEKIIINLKMLSAKDVEVKRKIINTARAIRKKYLALKLERDENDIAINKALAPLTTPLKKSLKIQSSPSPSSTLNVKSKAESIDTVKEEEKEEKEEEEINKSVSFLNQQPQPQQSSDDENNYDDAIGFDKSIDERNLQTFLTTYPAPIQPYIYAFLKESSQIDKYYGLKYDSDTDIWTLGSSKVNFYQTGLLQYLIKPTKEPQDSTIHVNTSNALSYGENGQYDAENRTIYNLREPIYENDATTKTYVDSKLAELGQSLHLINEHINDMDDKLYAITLEQMPAIQQQITDSSQHVTDLLKNWSESINVLEMRIENLIRQLKDKKLL</sequence>
<evidence type="ECO:0000313" key="3">
    <source>
        <dbReference type="EMBL" id="KAL1489045.1"/>
    </source>
</evidence>
<feature type="compositionally biased region" description="Basic and acidic residues" evidence="2">
    <location>
        <begin position="228"/>
        <end position="239"/>
    </location>
</feature>
<feature type="compositionally biased region" description="Low complexity" evidence="2">
    <location>
        <begin position="212"/>
        <end position="227"/>
    </location>
</feature>
<evidence type="ECO:0000256" key="1">
    <source>
        <dbReference type="SAM" id="Coils"/>
    </source>
</evidence>
<comment type="caution">
    <text evidence="3">The sequence shown here is derived from an EMBL/GenBank/DDBJ whole genome shotgun (WGS) entry which is preliminary data.</text>
</comment>
<proteinExistence type="predicted"/>
<feature type="coiled-coil region" evidence="1">
    <location>
        <begin position="449"/>
        <end position="476"/>
    </location>
</feature>